<comment type="caution">
    <text evidence="3">The sequence shown here is derived from an EMBL/GenBank/DDBJ whole genome shotgun (WGS) entry which is preliminary data.</text>
</comment>
<proteinExistence type="predicted"/>
<evidence type="ECO:0000313" key="4">
    <source>
        <dbReference type="Proteomes" id="UP000324222"/>
    </source>
</evidence>
<evidence type="ECO:0000313" key="3">
    <source>
        <dbReference type="EMBL" id="MPC80173.1"/>
    </source>
</evidence>
<feature type="region of interest" description="Disordered" evidence="1">
    <location>
        <begin position="40"/>
        <end position="61"/>
    </location>
</feature>
<feature type="signal peptide" evidence="2">
    <location>
        <begin position="1"/>
        <end position="29"/>
    </location>
</feature>
<dbReference type="AlphaFoldDB" id="A0A5B7ID21"/>
<name>A0A5B7ID21_PORTR</name>
<dbReference type="Proteomes" id="UP000324222">
    <property type="component" value="Unassembled WGS sequence"/>
</dbReference>
<keyword evidence="4" id="KW-1185">Reference proteome</keyword>
<keyword evidence="2" id="KW-0732">Signal</keyword>
<gene>
    <name evidence="3" type="ORF">E2C01_074742</name>
</gene>
<protein>
    <recommendedName>
        <fullName evidence="5">Secreted protein</fullName>
    </recommendedName>
</protein>
<sequence>MPHHAPPRPPRRLPQRLFFFSGFACVSRCFLDSGCGEKEEVEGRDRQAPTTTWTQTPAPPTPIRPCQLLNISFNSQCSLLLPA</sequence>
<feature type="chain" id="PRO_5022909536" description="Secreted protein" evidence="2">
    <location>
        <begin position="30"/>
        <end position="83"/>
    </location>
</feature>
<evidence type="ECO:0008006" key="5">
    <source>
        <dbReference type="Google" id="ProtNLM"/>
    </source>
</evidence>
<evidence type="ECO:0000256" key="2">
    <source>
        <dbReference type="SAM" id="SignalP"/>
    </source>
</evidence>
<accession>A0A5B7ID21</accession>
<dbReference type="EMBL" id="VSRR010053246">
    <property type="protein sequence ID" value="MPC80173.1"/>
    <property type="molecule type" value="Genomic_DNA"/>
</dbReference>
<reference evidence="3 4" key="1">
    <citation type="submission" date="2019-05" db="EMBL/GenBank/DDBJ databases">
        <title>Another draft genome of Portunus trituberculatus and its Hox gene families provides insights of decapod evolution.</title>
        <authorList>
            <person name="Jeong J.-H."/>
            <person name="Song I."/>
            <person name="Kim S."/>
            <person name="Choi T."/>
            <person name="Kim D."/>
            <person name="Ryu S."/>
            <person name="Kim W."/>
        </authorList>
    </citation>
    <scope>NUCLEOTIDE SEQUENCE [LARGE SCALE GENOMIC DNA]</scope>
    <source>
        <tissue evidence="3">Muscle</tissue>
    </source>
</reference>
<organism evidence="3 4">
    <name type="scientific">Portunus trituberculatus</name>
    <name type="common">Swimming crab</name>
    <name type="synonym">Neptunus trituberculatus</name>
    <dbReference type="NCBI Taxonomy" id="210409"/>
    <lineage>
        <taxon>Eukaryota</taxon>
        <taxon>Metazoa</taxon>
        <taxon>Ecdysozoa</taxon>
        <taxon>Arthropoda</taxon>
        <taxon>Crustacea</taxon>
        <taxon>Multicrustacea</taxon>
        <taxon>Malacostraca</taxon>
        <taxon>Eumalacostraca</taxon>
        <taxon>Eucarida</taxon>
        <taxon>Decapoda</taxon>
        <taxon>Pleocyemata</taxon>
        <taxon>Brachyura</taxon>
        <taxon>Eubrachyura</taxon>
        <taxon>Portunoidea</taxon>
        <taxon>Portunidae</taxon>
        <taxon>Portuninae</taxon>
        <taxon>Portunus</taxon>
    </lineage>
</organism>
<evidence type="ECO:0000256" key="1">
    <source>
        <dbReference type="SAM" id="MobiDB-lite"/>
    </source>
</evidence>